<name>A0AB37H9S1_9BACI</name>
<evidence type="ECO:0000313" key="1">
    <source>
        <dbReference type="EMBL" id="QQX25484.1"/>
    </source>
</evidence>
<gene>
    <name evidence="1" type="ORF">JGZ69_00165</name>
</gene>
<dbReference type="Proteomes" id="UP000595512">
    <property type="component" value="Chromosome"/>
</dbReference>
<sequence>MTRKKILEKKFKTYRIYPLHHMIFYSCLSVSTRDNFTDYLIKEFISNDLNLPTYSKPELIEHMVSNIENVPLYKLYSNQSSVRVNELREILTDQGLRWNGVRVPFQTHISLYTYDLITKLSKRTETIGEVIELAIEYYLISVSDDHYKIIKLAFKNNIKDNST</sequence>
<organism evidence="1 2">
    <name type="scientific">Heyndrickxia sporothermodurans</name>
    <dbReference type="NCBI Taxonomy" id="46224"/>
    <lineage>
        <taxon>Bacteria</taxon>
        <taxon>Bacillati</taxon>
        <taxon>Bacillota</taxon>
        <taxon>Bacilli</taxon>
        <taxon>Bacillales</taxon>
        <taxon>Bacillaceae</taxon>
        <taxon>Heyndrickxia</taxon>
    </lineage>
</organism>
<accession>A0AB37H9S1</accession>
<dbReference type="PROSITE" id="PS51257">
    <property type="entry name" value="PROKAR_LIPOPROTEIN"/>
    <property type="match status" value="1"/>
</dbReference>
<proteinExistence type="predicted"/>
<dbReference type="EMBL" id="CP066701">
    <property type="protein sequence ID" value="QQX25484.1"/>
    <property type="molecule type" value="Genomic_DNA"/>
</dbReference>
<reference evidence="1 2" key="1">
    <citation type="submission" date="2020-12" db="EMBL/GenBank/DDBJ databases">
        <title>Taxonomic evaluation of the Bacillus sporothermodurans group of bacteria based on whole genome sequences.</title>
        <authorList>
            <person name="Fiedler G."/>
            <person name="Herbstmann A.-D."/>
            <person name="Doll E."/>
            <person name="Wenning M."/>
            <person name="Brinks E."/>
            <person name="Kabisch J."/>
            <person name="Breitenwieser F."/>
            <person name="Lappann M."/>
            <person name="Boehnlein C."/>
            <person name="Franz C."/>
        </authorList>
    </citation>
    <scope>NUCLEOTIDE SEQUENCE [LARGE SCALE GENOMIC DNA]</scope>
    <source>
        <strain evidence="1 2">DSM 10599</strain>
    </source>
</reference>
<dbReference type="KEGG" id="hspo:JGZ69_00165"/>
<dbReference type="AlphaFoldDB" id="A0AB37H9S1"/>
<protein>
    <submittedName>
        <fullName evidence="1">Uncharacterized protein</fullName>
    </submittedName>
</protein>
<evidence type="ECO:0000313" key="2">
    <source>
        <dbReference type="Proteomes" id="UP000595512"/>
    </source>
</evidence>
<dbReference type="RefSeq" id="WP_202299791.1">
    <property type="nucleotide sequence ID" value="NZ_CP066701.1"/>
</dbReference>